<dbReference type="InterPro" id="IPR004045">
    <property type="entry name" value="Glutathione_S-Trfase_N"/>
</dbReference>
<dbReference type="Proteomes" id="UP001289374">
    <property type="component" value="Unassembled WGS sequence"/>
</dbReference>
<dbReference type="SUPFAM" id="SSF52833">
    <property type="entry name" value="Thioredoxin-like"/>
    <property type="match status" value="2"/>
</dbReference>
<dbReference type="PANTHER" id="PTHR45288:SF1">
    <property type="entry name" value="THIOREDOXIN FAMILY PROTEIN"/>
    <property type="match status" value="1"/>
</dbReference>
<dbReference type="InterPro" id="IPR011767">
    <property type="entry name" value="GLR_AS"/>
</dbReference>
<organism evidence="2 3">
    <name type="scientific">Sesamum angolense</name>
    <dbReference type="NCBI Taxonomy" id="2727404"/>
    <lineage>
        <taxon>Eukaryota</taxon>
        <taxon>Viridiplantae</taxon>
        <taxon>Streptophyta</taxon>
        <taxon>Embryophyta</taxon>
        <taxon>Tracheophyta</taxon>
        <taxon>Spermatophyta</taxon>
        <taxon>Magnoliopsida</taxon>
        <taxon>eudicotyledons</taxon>
        <taxon>Gunneridae</taxon>
        <taxon>Pentapetalae</taxon>
        <taxon>asterids</taxon>
        <taxon>lamiids</taxon>
        <taxon>Lamiales</taxon>
        <taxon>Pedaliaceae</taxon>
        <taxon>Sesamum</taxon>
    </lineage>
</organism>
<dbReference type="SFLD" id="SFLDG01181">
    <property type="entry name" value="SUF2"/>
    <property type="match status" value="1"/>
</dbReference>
<evidence type="ECO:0000313" key="2">
    <source>
        <dbReference type="EMBL" id="KAK4396528.1"/>
    </source>
</evidence>
<dbReference type="Pfam" id="PF13417">
    <property type="entry name" value="GST_N_3"/>
    <property type="match status" value="2"/>
</dbReference>
<dbReference type="AlphaFoldDB" id="A0AAE2BT15"/>
<reference evidence="2" key="1">
    <citation type="submission" date="2020-06" db="EMBL/GenBank/DDBJ databases">
        <authorList>
            <person name="Li T."/>
            <person name="Hu X."/>
            <person name="Zhang T."/>
            <person name="Song X."/>
            <person name="Zhang H."/>
            <person name="Dai N."/>
            <person name="Sheng W."/>
            <person name="Hou X."/>
            <person name="Wei L."/>
        </authorList>
    </citation>
    <scope>NUCLEOTIDE SEQUENCE</scope>
    <source>
        <strain evidence="2">K16</strain>
        <tissue evidence="2">Leaf</tissue>
    </source>
</reference>
<dbReference type="InterPro" id="IPR040079">
    <property type="entry name" value="Glutathione_S-Trfase"/>
</dbReference>
<dbReference type="FunFam" id="3.40.30.10:FF:000120">
    <property type="entry name" value="Thioredoxin family protein"/>
    <property type="match status" value="1"/>
</dbReference>
<dbReference type="InterPro" id="IPR036249">
    <property type="entry name" value="Thioredoxin-like_sf"/>
</dbReference>
<comment type="caution">
    <text evidence="2">The sequence shown here is derived from an EMBL/GenBank/DDBJ whole genome shotgun (WGS) entry which is preliminary data.</text>
</comment>
<reference evidence="2" key="2">
    <citation type="journal article" date="2024" name="Plant">
        <title>Genomic evolution and insights into agronomic trait innovations of Sesamum species.</title>
        <authorList>
            <person name="Miao H."/>
            <person name="Wang L."/>
            <person name="Qu L."/>
            <person name="Liu H."/>
            <person name="Sun Y."/>
            <person name="Le M."/>
            <person name="Wang Q."/>
            <person name="Wei S."/>
            <person name="Zheng Y."/>
            <person name="Lin W."/>
            <person name="Duan Y."/>
            <person name="Cao H."/>
            <person name="Xiong S."/>
            <person name="Wang X."/>
            <person name="Wei L."/>
            <person name="Li C."/>
            <person name="Ma Q."/>
            <person name="Ju M."/>
            <person name="Zhao R."/>
            <person name="Li G."/>
            <person name="Mu C."/>
            <person name="Tian Q."/>
            <person name="Mei H."/>
            <person name="Zhang T."/>
            <person name="Gao T."/>
            <person name="Zhang H."/>
        </authorList>
    </citation>
    <scope>NUCLEOTIDE SEQUENCE</scope>
    <source>
        <strain evidence="2">K16</strain>
    </source>
</reference>
<feature type="domain" description="GST N-terminal" evidence="1">
    <location>
        <begin position="137"/>
        <end position="219"/>
    </location>
</feature>
<dbReference type="CDD" id="cd03041">
    <property type="entry name" value="GST_N_2GST_N"/>
    <property type="match status" value="2"/>
</dbReference>
<gene>
    <name evidence="2" type="ORF">Sango_1489400</name>
</gene>
<dbReference type="FunFam" id="3.40.30.10:FF:000138">
    <property type="entry name" value="Thioredoxin family protein"/>
    <property type="match status" value="1"/>
</dbReference>
<name>A0AAE2BT15_9LAMI</name>
<proteinExistence type="predicted"/>
<protein>
    <recommendedName>
        <fullName evidence="1">GST N-terminal domain-containing protein</fullName>
    </recommendedName>
</protein>
<dbReference type="PROSITE" id="PS00195">
    <property type="entry name" value="GLUTAREDOXIN_1"/>
    <property type="match status" value="1"/>
</dbReference>
<keyword evidence="3" id="KW-1185">Reference proteome</keyword>
<dbReference type="PANTHER" id="PTHR45288">
    <property type="entry name" value="THIOREDOXIN FAMILY PROTEIN"/>
    <property type="match status" value="1"/>
</dbReference>
<dbReference type="EMBL" id="JACGWL010000008">
    <property type="protein sequence ID" value="KAK4396528.1"/>
    <property type="molecule type" value="Genomic_DNA"/>
</dbReference>
<dbReference type="SFLD" id="SFLDG01202">
    <property type="entry name" value="SUF2.2"/>
    <property type="match status" value="1"/>
</dbReference>
<evidence type="ECO:0000259" key="1">
    <source>
        <dbReference type="PROSITE" id="PS50404"/>
    </source>
</evidence>
<dbReference type="PROSITE" id="PS51354">
    <property type="entry name" value="GLUTAREDOXIN_2"/>
    <property type="match status" value="1"/>
</dbReference>
<dbReference type="Gene3D" id="3.40.30.10">
    <property type="entry name" value="Glutaredoxin"/>
    <property type="match status" value="2"/>
</dbReference>
<evidence type="ECO:0000313" key="3">
    <source>
        <dbReference type="Proteomes" id="UP001289374"/>
    </source>
</evidence>
<sequence>MAGILNLTPTPIFRSVSARRKTNYRVFFVKSSANASETPLTSISAPPNFKAPNPKPFSVRPDKIFDILGASLALLFRLTTSVLVSGYSVTVVPANEIPSDQYALGFAGNYQILVFSGQRSLGLKLKETSKLGPRPEKPIEIYEFESCPFCRKVREIVSVLDLEVLYYPCPRNGPNFRPKVSQMGGKQQFPYMVDPNTGVSMYESDDIIKYLVDKYGDGNVPLLLSLGLLTGSSYSPSKLPPKPLEVWAYEASPFCKVVREVLVELELPHILHSCARGSPKRQILYQRVGHFQVPYLEDPNTGVQMFESAEIVDYLRATYAL</sequence>
<dbReference type="GO" id="GO:0009507">
    <property type="term" value="C:chloroplast"/>
    <property type="evidence" value="ECO:0007669"/>
    <property type="project" value="TreeGrafter"/>
</dbReference>
<feature type="domain" description="GST N-terminal" evidence="1">
    <location>
        <begin position="242"/>
        <end position="321"/>
    </location>
</feature>
<dbReference type="PROSITE" id="PS50404">
    <property type="entry name" value="GST_NTER"/>
    <property type="match status" value="2"/>
</dbReference>
<accession>A0AAE2BT15</accession>
<dbReference type="SFLD" id="SFLDS00019">
    <property type="entry name" value="Glutathione_Transferase_(cytos"/>
    <property type="match status" value="1"/>
</dbReference>